<feature type="region of interest" description="Disordered" evidence="8">
    <location>
        <begin position="55"/>
        <end position="76"/>
    </location>
</feature>
<gene>
    <name evidence="12" type="ORF">CDEB00056_LOCUS6542</name>
</gene>
<dbReference type="Pfam" id="PF21096">
    <property type="entry name" value="RecA_C"/>
    <property type="match status" value="1"/>
</dbReference>
<evidence type="ECO:0000256" key="7">
    <source>
        <dbReference type="RuleBase" id="RU004527"/>
    </source>
</evidence>
<keyword evidence="2 6" id="KW-0547">Nucleotide-binding</keyword>
<dbReference type="SUPFAM" id="SSF54752">
    <property type="entry name" value="RecA protein, C-terminal domain"/>
    <property type="match status" value="1"/>
</dbReference>
<feature type="domain" description="RecA family profile 2" evidence="11">
    <location>
        <begin position="269"/>
        <end position="339"/>
    </location>
</feature>
<keyword evidence="3 6" id="KW-0067">ATP-binding</keyword>
<evidence type="ECO:0000313" key="12">
    <source>
        <dbReference type="EMBL" id="CAE0461701.1"/>
    </source>
</evidence>
<keyword evidence="5 7" id="KW-0233">DNA recombination</keyword>
<name>A0A7S3Q144_9STRA</name>
<proteinExistence type="inferred from homology"/>
<dbReference type="GO" id="GO:0006281">
    <property type="term" value="P:DNA repair"/>
    <property type="evidence" value="ECO:0007669"/>
    <property type="project" value="InterPro"/>
</dbReference>
<feature type="signal peptide" evidence="9">
    <location>
        <begin position="1"/>
        <end position="19"/>
    </location>
</feature>
<evidence type="ECO:0000256" key="3">
    <source>
        <dbReference type="ARBA" id="ARBA00022840"/>
    </source>
</evidence>
<keyword evidence="7" id="KW-0227">DNA damage</keyword>
<feature type="domain" description="RecA family profile 1" evidence="10">
    <location>
        <begin position="106"/>
        <end position="264"/>
    </location>
</feature>
<dbReference type="GO" id="GO:0003697">
    <property type="term" value="F:single-stranded DNA binding"/>
    <property type="evidence" value="ECO:0007669"/>
    <property type="project" value="InterPro"/>
</dbReference>
<dbReference type="GO" id="GO:0006310">
    <property type="term" value="P:DNA recombination"/>
    <property type="evidence" value="ECO:0007669"/>
    <property type="project" value="UniProtKB-KW"/>
</dbReference>
<evidence type="ECO:0000259" key="10">
    <source>
        <dbReference type="PROSITE" id="PS50162"/>
    </source>
</evidence>
<evidence type="ECO:0000256" key="2">
    <source>
        <dbReference type="ARBA" id="ARBA00022741"/>
    </source>
</evidence>
<dbReference type="SUPFAM" id="SSF52540">
    <property type="entry name" value="P-loop containing nucleoside triphosphate hydrolases"/>
    <property type="match status" value="1"/>
</dbReference>
<evidence type="ECO:0000256" key="6">
    <source>
        <dbReference type="RuleBase" id="RU003422"/>
    </source>
</evidence>
<dbReference type="InterPro" id="IPR023400">
    <property type="entry name" value="RecA_C_sf"/>
</dbReference>
<dbReference type="PRINTS" id="PR00142">
    <property type="entry name" value="RECA"/>
</dbReference>
<dbReference type="InterPro" id="IPR003593">
    <property type="entry name" value="AAA+_ATPase"/>
</dbReference>
<dbReference type="PROSITE" id="PS50162">
    <property type="entry name" value="RECA_2"/>
    <property type="match status" value="1"/>
</dbReference>
<dbReference type="InterPro" id="IPR020587">
    <property type="entry name" value="RecA_monomer-monomer_interface"/>
</dbReference>
<keyword evidence="9" id="KW-0732">Signal</keyword>
<dbReference type="SMART" id="SM00382">
    <property type="entry name" value="AAA"/>
    <property type="match status" value="1"/>
</dbReference>
<evidence type="ECO:0000256" key="5">
    <source>
        <dbReference type="ARBA" id="ARBA00023172"/>
    </source>
</evidence>
<dbReference type="Pfam" id="PF00154">
    <property type="entry name" value="RecA_N"/>
    <property type="match status" value="1"/>
</dbReference>
<evidence type="ECO:0000256" key="1">
    <source>
        <dbReference type="ARBA" id="ARBA00009391"/>
    </source>
</evidence>
<dbReference type="PROSITE" id="PS00321">
    <property type="entry name" value="RECA_1"/>
    <property type="match status" value="1"/>
</dbReference>
<evidence type="ECO:0000256" key="9">
    <source>
        <dbReference type="SAM" id="SignalP"/>
    </source>
</evidence>
<organism evidence="12">
    <name type="scientific">Chaetoceros debilis</name>
    <dbReference type="NCBI Taxonomy" id="122233"/>
    <lineage>
        <taxon>Eukaryota</taxon>
        <taxon>Sar</taxon>
        <taxon>Stramenopiles</taxon>
        <taxon>Ochrophyta</taxon>
        <taxon>Bacillariophyta</taxon>
        <taxon>Coscinodiscophyceae</taxon>
        <taxon>Chaetocerotophycidae</taxon>
        <taxon>Chaetocerotales</taxon>
        <taxon>Chaetocerotaceae</taxon>
        <taxon>Chaetoceros</taxon>
    </lineage>
</organism>
<keyword evidence="4 7" id="KW-0238">DNA-binding</keyword>
<dbReference type="NCBIfam" id="TIGR02012">
    <property type="entry name" value="tigrfam_recA"/>
    <property type="match status" value="1"/>
</dbReference>
<reference evidence="12" key="1">
    <citation type="submission" date="2021-01" db="EMBL/GenBank/DDBJ databases">
        <authorList>
            <person name="Corre E."/>
            <person name="Pelletier E."/>
            <person name="Niang G."/>
            <person name="Scheremetjew M."/>
            <person name="Finn R."/>
            <person name="Kale V."/>
            <person name="Holt S."/>
            <person name="Cochrane G."/>
            <person name="Meng A."/>
            <person name="Brown T."/>
            <person name="Cohen L."/>
        </authorList>
    </citation>
    <scope>NUCLEOTIDE SEQUENCE</scope>
    <source>
        <strain evidence="12">MM31A-1</strain>
    </source>
</reference>
<feature type="chain" id="PRO_5030689056" description="Recombinase A" evidence="9">
    <location>
        <begin position="20"/>
        <end position="445"/>
    </location>
</feature>
<evidence type="ECO:0008006" key="13">
    <source>
        <dbReference type="Google" id="ProtNLM"/>
    </source>
</evidence>
<evidence type="ECO:0000256" key="4">
    <source>
        <dbReference type="ARBA" id="ARBA00023125"/>
    </source>
</evidence>
<dbReference type="PROSITE" id="PS50163">
    <property type="entry name" value="RECA_3"/>
    <property type="match status" value="1"/>
</dbReference>
<dbReference type="InterPro" id="IPR027417">
    <property type="entry name" value="P-loop_NTPase"/>
</dbReference>
<dbReference type="FunFam" id="3.40.50.300:FF:000087">
    <property type="entry name" value="Recombinase RecA"/>
    <property type="match status" value="1"/>
</dbReference>
<dbReference type="AlphaFoldDB" id="A0A7S3Q144"/>
<dbReference type="Gene3D" id="3.40.50.300">
    <property type="entry name" value="P-loop containing nucleotide triphosphate hydrolases"/>
    <property type="match status" value="1"/>
</dbReference>
<dbReference type="CDD" id="cd00983">
    <property type="entry name" value="RecA"/>
    <property type="match status" value="1"/>
</dbReference>
<comment type="similarity">
    <text evidence="1 6">Belongs to the RecA family.</text>
</comment>
<dbReference type="GO" id="GO:0140664">
    <property type="term" value="F:ATP-dependent DNA damage sensor activity"/>
    <property type="evidence" value="ECO:0007669"/>
    <property type="project" value="InterPro"/>
</dbReference>
<sequence>MKLPTFSLLLASSASLGNSFVLLGTSSLFISNRPINTFNPHQSISNTNKIHHLAAASSSDDDSASNGNETAEKKAKRAALDGVLQKIERSYGRGSIVKLGDADNMKVESISTGALTLDAALGGGYPKGRVIEIYGPESSGKTTLAMHAIAESQKAGGVAAFVDAEHALDPAYASKLGIVVDDLLVSQPDSGEMALDIVDQLVRSSAVDVIVVDSVAALVPRAELEGDMSDQQIGLQARLMSKAMRKITGSLAMSKCTVIFINQLRSKVGVIYGSPEVTSGGMALKFYSSVRLDIRRKEVLPDNAGIRAKVKVVKNKVAAPFKVVTLDILFGEGIDSMGCVVDAALELGIIVRKGSWYSFKDENFAQGKFNAAEYLKEHSDLADEIADAVQNALSDHAEDFDQKTATSASGGSSTKKVVATAVAVASSKKDTDSGGVESSDDKGFD</sequence>
<dbReference type="PANTHER" id="PTHR45900">
    <property type="entry name" value="RECA"/>
    <property type="match status" value="1"/>
</dbReference>
<feature type="region of interest" description="Disordered" evidence="8">
    <location>
        <begin position="424"/>
        <end position="445"/>
    </location>
</feature>
<dbReference type="PANTHER" id="PTHR45900:SF1">
    <property type="entry name" value="MITOCHONDRIAL DNA REPAIR PROTEIN RECA HOMOLOG-RELATED"/>
    <property type="match status" value="1"/>
</dbReference>
<dbReference type="GO" id="GO:0005524">
    <property type="term" value="F:ATP binding"/>
    <property type="evidence" value="ECO:0007669"/>
    <property type="project" value="UniProtKB-KW"/>
</dbReference>
<dbReference type="EMBL" id="HBIO01008562">
    <property type="protein sequence ID" value="CAE0461701.1"/>
    <property type="molecule type" value="Transcribed_RNA"/>
</dbReference>
<evidence type="ECO:0000259" key="11">
    <source>
        <dbReference type="PROSITE" id="PS50163"/>
    </source>
</evidence>
<dbReference type="InterPro" id="IPR020588">
    <property type="entry name" value="RecA_ATP-bd"/>
</dbReference>
<dbReference type="HAMAP" id="MF_00268">
    <property type="entry name" value="RecA"/>
    <property type="match status" value="1"/>
</dbReference>
<evidence type="ECO:0000256" key="8">
    <source>
        <dbReference type="SAM" id="MobiDB-lite"/>
    </source>
</evidence>
<dbReference type="InterPro" id="IPR049428">
    <property type="entry name" value="RecA-like_N"/>
</dbReference>
<dbReference type="InterPro" id="IPR013765">
    <property type="entry name" value="DNA_recomb/repair_RecA"/>
</dbReference>
<dbReference type="InterPro" id="IPR020584">
    <property type="entry name" value="DNA_recomb/repair_RecA_CS"/>
</dbReference>
<accession>A0A7S3Q144</accession>
<protein>
    <recommendedName>
        <fullName evidence="13">Recombinase A</fullName>
    </recommendedName>
</protein>
<dbReference type="InterPro" id="IPR049261">
    <property type="entry name" value="RecA-like_C"/>
</dbReference>